<reference evidence="8" key="1">
    <citation type="submission" date="2021-01" db="EMBL/GenBank/DDBJ databases">
        <authorList>
            <person name="Corre E."/>
            <person name="Pelletier E."/>
            <person name="Niang G."/>
            <person name="Scheremetjew M."/>
            <person name="Finn R."/>
            <person name="Kale V."/>
            <person name="Holt S."/>
            <person name="Cochrane G."/>
            <person name="Meng A."/>
            <person name="Brown T."/>
            <person name="Cohen L."/>
        </authorList>
    </citation>
    <scope>NUCLEOTIDE SEQUENCE</scope>
    <source>
        <strain evidence="8">NY070348D</strain>
    </source>
</reference>
<dbReference type="GO" id="GO:0008270">
    <property type="term" value="F:zinc ion binding"/>
    <property type="evidence" value="ECO:0007669"/>
    <property type="project" value="UniProtKB-KW"/>
</dbReference>
<dbReference type="Gene3D" id="3.30.810.10">
    <property type="entry name" value="2-Layer Sandwich"/>
    <property type="match status" value="1"/>
</dbReference>
<keyword evidence="2 4" id="KW-0863">Zinc-finger</keyword>
<keyword evidence="5" id="KW-0418">Kinase</keyword>
<dbReference type="InterPro" id="IPR002498">
    <property type="entry name" value="PInositol-4-P-4/5-kinase_core"/>
</dbReference>
<keyword evidence="5" id="KW-0808">Transferase</keyword>
<dbReference type="InterPro" id="IPR001876">
    <property type="entry name" value="Znf_RanBP2"/>
</dbReference>
<keyword evidence="5" id="KW-0547">Nucleotide-binding</keyword>
<keyword evidence="5" id="KW-0067">ATP-binding</keyword>
<dbReference type="InterPro" id="IPR027484">
    <property type="entry name" value="PInositol-4-P-5-kinase_N"/>
</dbReference>
<dbReference type="GO" id="GO:0046854">
    <property type="term" value="P:phosphatidylinositol phosphate biosynthetic process"/>
    <property type="evidence" value="ECO:0007669"/>
    <property type="project" value="TreeGrafter"/>
</dbReference>
<organism evidence="8">
    <name type="scientific">Mucochytrium quahogii</name>
    <dbReference type="NCBI Taxonomy" id="96639"/>
    <lineage>
        <taxon>Eukaryota</taxon>
        <taxon>Sar</taxon>
        <taxon>Stramenopiles</taxon>
        <taxon>Bigyra</taxon>
        <taxon>Labyrinthulomycetes</taxon>
        <taxon>Thraustochytrida</taxon>
        <taxon>Thraustochytriidae</taxon>
        <taxon>Mucochytrium</taxon>
    </lineage>
</organism>
<dbReference type="EMBL" id="HBHK01022447">
    <property type="protein sequence ID" value="CAD9700429.1"/>
    <property type="molecule type" value="Transcribed_RNA"/>
</dbReference>
<name>A0A7S2SHP4_9STRA</name>
<evidence type="ECO:0000256" key="3">
    <source>
        <dbReference type="ARBA" id="ARBA00022833"/>
    </source>
</evidence>
<dbReference type="GO" id="GO:0005524">
    <property type="term" value="F:ATP binding"/>
    <property type="evidence" value="ECO:0007669"/>
    <property type="project" value="UniProtKB-UniRule"/>
</dbReference>
<dbReference type="PROSITE" id="PS01358">
    <property type="entry name" value="ZF_RANBP2_1"/>
    <property type="match status" value="1"/>
</dbReference>
<feature type="domain" description="PIPK" evidence="7">
    <location>
        <begin position="236"/>
        <end position="586"/>
    </location>
</feature>
<accession>A0A7S2SHP4</accession>
<dbReference type="SUPFAM" id="SSF56104">
    <property type="entry name" value="SAICAR synthase-like"/>
    <property type="match status" value="1"/>
</dbReference>
<evidence type="ECO:0000256" key="4">
    <source>
        <dbReference type="PROSITE-ProRule" id="PRU00322"/>
    </source>
</evidence>
<dbReference type="Gene3D" id="4.10.1060.10">
    <property type="entry name" value="Zinc finger, RanBP2-type"/>
    <property type="match status" value="1"/>
</dbReference>
<evidence type="ECO:0008006" key="9">
    <source>
        <dbReference type="Google" id="ProtNLM"/>
    </source>
</evidence>
<dbReference type="Gene3D" id="3.30.800.10">
    <property type="entry name" value="Phosphatidylinositol Phosphate Kinase II Beta"/>
    <property type="match status" value="1"/>
</dbReference>
<dbReference type="GO" id="GO:0005886">
    <property type="term" value="C:plasma membrane"/>
    <property type="evidence" value="ECO:0007669"/>
    <property type="project" value="TreeGrafter"/>
</dbReference>
<dbReference type="PANTHER" id="PTHR23086">
    <property type="entry name" value="PHOSPHATIDYLINOSITOL-4-PHOSPHATE 5-KINASE"/>
    <property type="match status" value="1"/>
</dbReference>
<dbReference type="Pfam" id="PF01504">
    <property type="entry name" value="PIP5K"/>
    <property type="match status" value="1"/>
</dbReference>
<evidence type="ECO:0000256" key="2">
    <source>
        <dbReference type="ARBA" id="ARBA00022771"/>
    </source>
</evidence>
<dbReference type="CDD" id="cd00139">
    <property type="entry name" value="PIPKc"/>
    <property type="match status" value="1"/>
</dbReference>
<evidence type="ECO:0000259" key="6">
    <source>
        <dbReference type="PROSITE" id="PS50199"/>
    </source>
</evidence>
<dbReference type="GO" id="GO:0016308">
    <property type="term" value="F:1-phosphatidylinositol-4-phosphate 5-kinase activity"/>
    <property type="evidence" value="ECO:0007669"/>
    <property type="project" value="TreeGrafter"/>
</dbReference>
<sequence length="700" mass="78108">MWGCPRCTLENDGDAATCAACDGARVSGEMPPAAPRVEQVPLANVNVQATWNVDAGAEAIPVATVASSVLIKENQGVTEESVARWISVAVELARERSWSFSSKDFVDHVVGKGLVNAESSGVYILQKQLVDSDTVHSVPYILHPVVRYDSKQLFKFGRRYHAKQKQGESERVHMKCEMCGEQGLAQVQEGNVVEWTCPSCTFINIKQLSEPPTPDGAKFGITSLNPIPAFHRMFVQGDPEPEAVAEIVRTSIQAAVLEDSSRGGPGDISHVEEWMHEFLAIDRSMRGEDENYVSNTKVGLRSSYAPLIMKRLRCLFGVSEDFFCESLFDHALKLKGNEGGRSGSFFLFSADKHFVVKSVTKSEVALMMGILPSWYEHCLNNRDTLLPRLFGIYKIAVGTRAQDVYYFMVTNNAFDSPVSIDEVYDMKGSTAKRFVSPLEQDEAIKATGKLPTLKDLNWKHRIYPDPSELGIDLFKQIEADTAFLVSHNIMDYSLLVGVHSGELTGCESNCPVQRSIYQKHFGGIRSQYGGTYFVSLIDVLQSYDFSKQMERFMKTKVLTTVHSYVMSKQNEETLTCPRCRVSRKMNRASLTNNNTLDPGAVIQVQCYSCGLRYGHAPMQKVDQNISSVEPKTYRMRFLEFVQSRVLVAERRVTVVVPNGVWPGDPFEIHMDGCQWRVFAPANSRPGAHVEVAIPVLNKSE</sequence>
<gene>
    <name evidence="8" type="ORF">QSP1433_LOCUS14244</name>
</gene>
<proteinExistence type="predicted"/>
<dbReference type="PROSITE" id="PS50199">
    <property type="entry name" value="ZF_RANBP2_2"/>
    <property type="match status" value="1"/>
</dbReference>
<evidence type="ECO:0000259" key="7">
    <source>
        <dbReference type="PROSITE" id="PS51455"/>
    </source>
</evidence>
<feature type="domain" description="RanBP2-type" evidence="6">
    <location>
        <begin position="1"/>
        <end position="27"/>
    </location>
</feature>
<evidence type="ECO:0000313" key="8">
    <source>
        <dbReference type="EMBL" id="CAD9700429.1"/>
    </source>
</evidence>
<dbReference type="InterPro" id="IPR023610">
    <property type="entry name" value="PInositol-4/5-P-5/4-kinase"/>
</dbReference>
<dbReference type="PANTHER" id="PTHR23086:SF8">
    <property type="entry name" value="PHOSPHATIDYLINOSITOL 5-PHOSPHATE 4-KINASE, ISOFORM A"/>
    <property type="match status" value="1"/>
</dbReference>
<keyword evidence="1" id="KW-0479">Metal-binding</keyword>
<keyword evidence="3" id="KW-0862">Zinc</keyword>
<dbReference type="SMART" id="SM00330">
    <property type="entry name" value="PIPKc"/>
    <property type="match status" value="1"/>
</dbReference>
<dbReference type="InterPro" id="IPR027483">
    <property type="entry name" value="PInositol-4-P-4/5-kinase_C_sf"/>
</dbReference>
<dbReference type="PROSITE" id="PS51455">
    <property type="entry name" value="PIPK"/>
    <property type="match status" value="1"/>
</dbReference>
<protein>
    <recommendedName>
        <fullName evidence="9">PIPK domain-containing protein</fullName>
    </recommendedName>
</protein>
<evidence type="ECO:0000256" key="1">
    <source>
        <dbReference type="ARBA" id="ARBA00022723"/>
    </source>
</evidence>
<dbReference type="AlphaFoldDB" id="A0A7S2SHP4"/>
<evidence type="ECO:0000256" key="5">
    <source>
        <dbReference type="PROSITE-ProRule" id="PRU00781"/>
    </source>
</evidence>